<dbReference type="InterPro" id="IPR003593">
    <property type="entry name" value="AAA+_ATPase"/>
</dbReference>
<dbReference type="PANTHER" id="PTHR11070">
    <property type="entry name" value="UVRD / RECB / PCRA DNA HELICASE FAMILY MEMBER"/>
    <property type="match status" value="1"/>
</dbReference>
<dbReference type="Pfam" id="PF13538">
    <property type="entry name" value="UvrD_C_2"/>
    <property type="match status" value="1"/>
</dbReference>
<dbReference type="EMBL" id="CP031229">
    <property type="protein sequence ID" value="AXH96793.1"/>
    <property type="molecule type" value="Genomic_DNA"/>
</dbReference>
<keyword evidence="3" id="KW-1185">Reference proteome</keyword>
<dbReference type="InterPro" id="IPR027785">
    <property type="entry name" value="UvrD-like_helicase_C"/>
</dbReference>
<reference evidence="2 3" key="1">
    <citation type="submission" date="2018-07" db="EMBL/GenBank/DDBJ databases">
        <title>Complete genome sequencing of Ornithinimicrobium sp. AMA3305.</title>
        <authorList>
            <person name="Bae J.-W."/>
        </authorList>
    </citation>
    <scope>NUCLEOTIDE SEQUENCE [LARGE SCALE GENOMIC DNA]</scope>
    <source>
        <strain evidence="2 3">AMA3305</strain>
    </source>
</reference>
<dbReference type="Pfam" id="PF08378">
    <property type="entry name" value="NERD"/>
    <property type="match status" value="1"/>
</dbReference>
<dbReference type="Pfam" id="PF13245">
    <property type="entry name" value="AAA_19"/>
    <property type="match status" value="1"/>
</dbReference>
<feature type="domain" description="AAA+ ATPase" evidence="1">
    <location>
        <begin position="233"/>
        <end position="381"/>
    </location>
</feature>
<dbReference type="GO" id="GO:0000725">
    <property type="term" value="P:recombinational repair"/>
    <property type="evidence" value="ECO:0007669"/>
    <property type="project" value="TreeGrafter"/>
</dbReference>
<dbReference type="PANTHER" id="PTHR11070:SF2">
    <property type="entry name" value="ATP-DEPENDENT DNA HELICASE SRS2"/>
    <property type="match status" value="1"/>
</dbReference>
<dbReference type="GO" id="GO:0005524">
    <property type="term" value="F:ATP binding"/>
    <property type="evidence" value="ECO:0007669"/>
    <property type="project" value="InterPro"/>
</dbReference>
<dbReference type="AlphaFoldDB" id="A0A345NP35"/>
<proteinExistence type="predicted"/>
<dbReference type="OrthoDB" id="4509614at2"/>
<evidence type="ECO:0000313" key="3">
    <source>
        <dbReference type="Proteomes" id="UP000253790"/>
    </source>
</evidence>
<evidence type="ECO:0000259" key="1">
    <source>
        <dbReference type="SMART" id="SM00382"/>
    </source>
</evidence>
<gene>
    <name evidence="2" type="ORF">DV701_12305</name>
</gene>
<evidence type="ECO:0000313" key="2">
    <source>
        <dbReference type="EMBL" id="AXH96793.1"/>
    </source>
</evidence>
<dbReference type="KEGG" id="orn:DV701_12305"/>
<dbReference type="Gene3D" id="3.40.50.300">
    <property type="entry name" value="P-loop containing nucleotide triphosphate hydrolases"/>
    <property type="match status" value="2"/>
</dbReference>
<dbReference type="GO" id="GO:0003677">
    <property type="term" value="F:DNA binding"/>
    <property type="evidence" value="ECO:0007669"/>
    <property type="project" value="InterPro"/>
</dbReference>
<name>A0A345NP35_9MICO</name>
<dbReference type="SMART" id="SM00382">
    <property type="entry name" value="AAA"/>
    <property type="match status" value="1"/>
</dbReference>
<dbReference type="InterPro" id="IPR011528">
    <property type="entry name" value="NERD"/>
</dbReference>
<dbReference type="InterPro" id="IPR027417">
    <property type="entry name" value="P-loop_NTPase"/>
</dbReference>
<dbReference type="SUPFAM" id="SSF52540">
    <property type="entry name" value="P-loop containing nucleoside triphosphate hydrolases"/>
    <property type="match status" value="1"/>
</dbReference>
<accession>A0A345NP35</accession>
<protein>
    <submittedName>
        <fullName evidence="2">Nuclease</fullName>
    </submittedName>
</protein>
<dbReference type="GO" id="GO:0043138">
    <property type="term" value="F:3'-5' DNA helicase activity"/>
    <property type="evidence" value="ECO:0007669"/>
    <property type="project" value="TreeGrafter"/>
</dbReference>
<dbReference type="GO" id="GO:0005829">
    <property type="term" value="C:cytosol"/>
    <property type="evidence" value="ECO:0007669"/>
    <property type="project" value="TreeGrafter"/>
</dbReference>
<sequence length="568" mass="62351">MARMIPPIIGADSPPGETLIYQRLAEDPDCKDWIVLHSLHLAEVRRAAEGEIDFVIIMPGAGVLCLEVKSHRRAHRGPDGVWRLGSQPPTDKSPFAQAARGMHGVLDYLGRKRLDLRQVPVWSAVWFTHASADVPQSPEWHSWQLLDRHDLRRPISQSLGAVMHNARKHFAQKFSRFDVNSSEPSKELATALAAQLRPRFELSMTPKQVSKERAAERLSFVEEQYEALDLMEQEPRVLFTGPAGTGKSLLAAEAARRATARGERVLFVCFNRLLGGTMTAAFADLPTVTARTLHSYMIHTTKVSVPEAASQEWWQATLPELALEAALELSEPYDVLIVDEVQDVASNQAYLDVLDASLVGGLGSGRWLMFGDFEKQMLYGGGHDGRGELAARCSHFSKPTLSHNCRNTPQIGSAASRLSGMPMNAYRGYRRRDDGVRPIFRAYTSAIEQQQQLLAALDTLTSEHYGSSEIVILSAKTEDSAAAVLAENGSPRLAPYGNHGKKIPYTTIHAYKGLDAPAVVVTDIENAGDAAAQSLFYVALSRASDRLVVLADAKAMKELAGILVGRDE</sequence>
<dbReference type="RefSeq" id="WP_114928624.1">
    <property type="nucleotide sequence ID" value="NZ_CP031229.1"/>
</dbReference>
<dbReference type="InterPro" id="IPR000212">
    <property type="entry name" value="DNA_helicase_UvrD/REP"/>
</dbReference>
<organism evidence="2 3">
    <name type="scientific">Ornithinimicrobium avium</name>
    <dbReference type="NCBI Taxonomy" id="2283195"/>
    <lineage>
        <taxon>Bacteria</taxon>
        <taxon>Bacillati</taxon>
        <taxon>Actinomycetota</taxon>
        <taxon>Actinomycetes</taxon>
        <taxon>Micrococcales</taxon>
        <taxon>Ornithinimicrobiaceae</taxon>
        <taxon>Ornithinimicrobium</taxon>
    </lineage>
</organism>
<dbReference type="Proteomes" id="UP000253790">
    <property type="component" value="Chromosome"/>
</dbReference>